<proteinExistence type="predicted"/>
<dbReference type="EMBL" id="CP001802">
    <property type="protein sequence ID" value="ACY23371.1"/>
    <property type="molecule type" value="Genomic_DNA"/>
</dbReference>
<dbReference type="STRING" id="526226.Gbro_4219"/>
<dbReference type="OrthoDB" id="3729649at2"/>
<dbReference type="AlphaFoldDB" id="D0L5B3"/>
<dbReference type="SUPFAM" id="SSF55729">
    <property type="entry name" value="Acyl-CoA N-acyltransferases (Nat)"/>
    <property type="match status" value="1"/>
</dbReference>
<reference evidence="2 3" key="2">
    <citation type="journal article" date="2010" name="Stand. Genomic Sci.">
        <title>Complete genome sequence of Gordonia bronchialis type strain (3410).</title>
        <authorList>
            <person name="Ivanova N."/>
            <person name="Sikorski J."/>
            <person name="Jando M."/>
            <person name="Lapidus A."/>
            <person name="Nolan M."/>
            <person name="Lucas S."/>
            <person name="Del Rio T.G."/>
            <person name="Tice H."/>
            <person name="Copeland A."/>
            <person name="Cheng J.F."/>
            <person name="Chen F."/>
            <person name="Bruce D."/>
            <person name="Goodwin L."/>
            <person name="Pitluck S."/>
            <person name="Mavromatis K."/>
            <person name="Ovchinnikova G."/>
            <person name="Pati A."/>
            <person name="Chen A."/>
            <person name="Palaniappan K."/>
            <person name="Land M."/>
            <person name="Hauser L."/>
            <person name="Chang Y.J."/>
            <person name="Jeffries C.D."/>
            <person name="Chain P."/>
            <person name="Saunders E."/>
            <person name="Han C."/>
            <person name="Detter J.C."/>
            <person name="Brettin T."/>
            <person name="Rohde M."/>
            <person name="Goker M."/>
            <person name="Bristow J."/>
            <person name="Eisen J.A."/>
            <person name="Markowitz V."/>
            <person name="Hugenholtz P."/>
            <person name="Klenk H.P."/>
            <person name="Kyrpides N.C."/>
        </authorList>
    </citation>
    <scope>NUCLEOTIDE SEQUENCE [LARGE SCALE GENOMIC DNA]</scope>
    <source>
        <strain evidence="3">ATCC 25592 / DSM 43247 / BCRC 13721 / JCM 3198 / KCTC 3076 / NBRC 16047 / NCTC 10667</strain>
    </source>
</reference>
<dbReference type="PROSITE" id="PS51186">
    <property type="entry name" value="GNAT"/>
    <property type="match status" value="1"/>
</dbReference>
<dbReference type="RefSeq" id="WP_012835872.1">
    <property type="nucleotide sequence ID" value="NC_013441.1"/>
</dbReference>
<accession>D0L5B3</accession>
<name>D0L5B3_GORB4</name>
<dbReference type="InterPro" id="IPR016181">
    <property type="entry name" value="Acyl_CoA_acyltransferase"/>
</dbReference>
<reference evidence="3" key="1">
    <citation type="submission" date="2009-10" db="EMBL/GenBank/DDBJ databases">
        <title>The complete chromosome of Gordonia bronchialis DSM 43247.</title>
        <authorList>
            <consortium name="US DOE Joint Genome Institute (JGI-PGF)"/>
            <person name="Lucas S."/>
            <person name="Copeland A."/>
            <person name="Lapidus A."/>
            <person name="Glavina del Rio T."/>
            <person name="Dalin E."/>
            <person name="Tice H."/>
            <person name="Bruce D."/>
            <person name="Goodwin L."/>
            <person name="Pitluck S."/>
            <person name="Kyrpides N."/>
            <person name="Mavromatis K."/>
            <person name="Ivanova N."/>
            <person name="Ovchinnikova G."/>
            <person name="Saunders E."/>
            <person name="Brettin T."/>
            <person name="Detter J.C."/>
            <person name="Han C."/>
            <person name="Larimer F."/>
            <person name="Land M."/>
            <person name="Hauser L."/>
            <person name="Markowitz V."/>
            <person name="Cheng J.-F."/>
            <person name="Hugenholtz P."/>
            <person name="Woyke T."/>
            <person name="Wu D."/>
            <person name="Jando M."/>
            <person name="Schneider S."/>
            <person name="Goeker M."/>
            <person name="Klenk H.-P."/>
            <person name="Eisen J.A."/>
        </authorList>
    </citation>
    <scope>NUCLEOTIDE SEQUENCE [LARGE SCALE GENOMIC DNA]</scope>
    <source>
        <strain evidence="3">ATCC 25592 / DSM 43247 / BCRC 13721 / JCM 3198 / KCTC 3076 / NBRC 16047 / NCTC 10667</strain>
    </source>
</reference>
<protein>
    <recommendedName>
        <fullName evidence="1">N-acetyltransferase domain-containing protein</fullName>
    </recommendedName>
</protein>
<evidence type="ECO:0000313" key="2">
    <source>
        <dbReference type="EMBL" id="ACY23371.1"/>
    </source>
</evidence>
<dbReference type="GO" id="GO:0016747">
    <property type="term" value="F:acyltransferase activity, transferring groups other than amino-acyl groups"/>
    <property type="evidence" value="ECO:0007669"/>
    <property type="project" value="InterPro"/>
</dbReference>
<organism evidence="2 3">
    <name type="scientific">Gordonia bronchialis (strain ATCC 25592 / DSM 43247 / BCRC 13721 / JCM 3198 / KCTC 3076 / NBRC 16047 / NCTC 10667)</name>
    <name type="common">Rhodococcus bronchialis</name>
    <dbReference type="NCBI Taxonomy" id="526226"/>
    <lineage>
        <taxon>Bacteria</taxon>
        <taxon>Bacillati</taxon>
        <taxon>Actinomycetota</taxon>
        <taxon>Actinomycetes</taxon>
        <taxon>Mycobacteriales</taxon>
        <taxon>Gordoniaceae</taxon>
        <taxon>Gordonia</taxon>
    </lineage>
</organism>
<dbReference type="KEGG" id="gbr:Gbro_4219"/>
<dbReference type="HOGENOM" id="CLU_102144_0_0_11"/>
<keyword evidence="3" id="KW-1185">Reference proteome</keyword>
<dbReference type="InterPro" id="IPR000182">
    <property type="entry name" value="GNAT_dom"/>
</dbReference>
<evidence type="ECO:0000313" key="3">
    <source>
        <dbReference type="Proteomes" id="UP000001219"/>
    </source>
</evidence>
<sequence length="202" mass="21260">MNPIRFQRILDDPTVAAVHRDLLVPNFPVTELVDVDELISEVTDGAASMIVAADDDGPAGTAVFGGAGGVAILSYLAVGGSRRSGGVGGKLLDGAIDMWADDPTIRLVVAEVERPDVHEASAEHGDPERRVRFYARHGGRALNLPFFQPSITAGMPREHGMLLVVLYADGAITVGDGSRLTPEGTALLPIPHLLRRGAGIGR</sequence>
<dbReference type="Proteomes" id="UP000001219">
    <property type="component" value="Chromosome"/>
</dbReference>
<feature type="domain" description="N-acetyltransferase" evidence="1">
    <location>
        <begin position="2"/>
        <end position="169"/>
    </location>
</feature>
<dbReference type="Gene3D" id="3.40.630.30">
    <property type="match status" value="1"/>
</dbReference>
<dbReference type="eggNOG" id="COG3153">
    <property type="taxonomic scope" value="Bacteria"/>
</dbReference>
<evidence type="ECO:0000259" key="1">
    <source>
        <dbReference type="PROSITE" id="PS51186"/>
    </source>
</evidence>
<gene>
    <name evidence="2" type="ordered locus">Gbro_4219</name>
</gene>